<dbReference type="EMBL" id="CAXIEN010000190">
    <property type="protein sequence ID" value="CAL1285360.1"/>
    <property type="molecule type" value="Genomic_DNA"/>
</dbReference>
<dbReference type="Proteomes" id="UP001497382">
    <property type="component" value="Unassembled WGS sequence"/>
</dbReference>
<organism evidence="9 10">
    <name type="scientific">Larinioides sclopetarius</name>
    <dbReference type="NCBI Taxonomy" id="280406"/>
    <lineage>
        <taxon>Eukaryota</taxon>
        <taxon>Metazoa</taxon>
        <taxon>Ecdysozoa</taxon>
        <taxon>Arthropoda</taxon>
        <taxon>Chelicerata</taxon>
        <taxon>Arachnida</taxon>
        <taxon>Araneae</taxon>
        <taxon>Araneomorphae</taxon>
        <taxon>Entelegynae</taxon>
        <taxon>Araneoidea</taxon>
        <taxon>Araneidae</taxon>
        <taxon>Larinioides</taxon>
    </lineage>
</organism>
<proteinExistence type="inferred from homology"/>
<keyword evidence="4" id="KW-0540">Nuclease</keyword>
<comment type="similarity">
    <text evidence="3">Belongs to the HARBI1 family.</text>
</comment>
<dbReference type="InterPro" id="IPR027806">
    <property type="entry name" value="HARBI1_dom"/>
</dbReference>
<keyword evidence="10" id="KW-1185">Reference proteome</keyword>
<evidence type="ECO:0000256" key="1">
    <source>
        <dbReference type="ARBA" id="ARBA00001968"/>
    </source>
</evidence>
<dbReference type="GO" id="GO:0005634">
    <property type="term" value="C:nucleus"/>
    <property type="evidence" value="ECO:0007669"/>
    <property type="project" value="UniProtKB-SubCell"/>
</dbReference>
<dbReference type="Pfam" id="PF13359">
    <property type="entry name" value="DDE_Tnp_4"/>
    <property type="match status" value="1"/>
</dbReference>
<comment type="cofactor">
    <cofactor evidence="1">
        <name>a divalent metal cation</name>
        <dbReference type="ChEBI" id="CHEBI:60240"/>
    </cofactor>
</comment>
<gene>
    <name evidence="9" type="ORF">LARSCL_LOCUS13660</name>
</gene>
<evidence type="ECO:0000256" key="7">
    <source>
        <dbReference type="ARBA" id="ARBA00023242"/>
    </source>
</evidence>
<comment type="caution">
    <text evidence="9">The sequence shown here is derived from an EMBL/GenBank/DDBJ whole genome shotgun (WGS) entry which is preliminary data.</text>
</comment>
<protein>
    <recommendedName>
        <fullName evidence="8">DDE Tnp4 domain-containing protein</fullName>
    </recommendedName>
</protein>
<reference evidence="9 10" key="1">
    <citation type="submission" date="2024-04" db="EMBL/GenBank/DDBJ databases">
        <authorList>
            <person name="Rising A."/>
            <person name="Reimegard J."/>
            <person name="Sonavane S."/>
            <person name="Akerstrom W."/>
            <person name="Nylinder S."/>
            <person name="Hedman E."/>
            <person name="Kallberg Y."/>
        </authorList>
    </citation>
    <scope>NUCLEOTIDE SEQUENCE [LARGE SCALE GENOMIC DNA]</scope>
</reference>
<evidence type="ECO:0000256" key="4">
    <source>
        <dbReference type="ARBA" id="ARBA00022722"/>
    </source>
</evidence>
<evidence type="ECO:0000256" key="5">
    <source>
        <dbReference type="ARBA" id="ARBA00022723"/>
    </source>
</evidence>
<dbReference type="PANTHER" id="PTHR22930:SF269">
    <property type="entry name" value="NUCLEASE HARBI1-LIKE PROTEIN"/>
    <property type="match status" value="1"/>
</dbReference>
<dbReference type="GO" id="GO:0016787">
    <property type="term" value="F:hydrolase activity"/>
    <property type="evidence" value="ECO:0007669"/>
    <property type="project" value="UniProtKB-KW"/>
</dbReference>
<dbReference type="InterPro" id="IPR045249">
    <property type="entry name" value="HARBI1-like"/>
</dbReference>
<dbReference type="GO" id="GO:0046872">
    <property type="term" value="F:metal ion binding"/>
    <property type="evidence" value="ECO:0007669"/>
    <property type="project" value="UniProtKB-KW"/>
</dbReference>
<keyword evidence="7" id="KW-0539">Nucleus</keyword>
<dbReference type="AlphaFoldDB" id="A0AAV2APS0"/>
<evidence type="ECO:0000259" key="8">
    <source>
        <dbReference type="Pfam" id="PF13359"/>
    </source>
</evidence>
<keyword evidence="5" id="KW-0479">Metal-binding</keyword>
<keyword evidence="6" id="KW-0378">Hydrolase</keyword>
<evidence type="ECO:0000313" key="10">
    <source>
        <dbReference type="Proteomes" id="UP001497382"/>
    </source>
</evidence>
<feature type="domain" description="DDE Tnp4" evidence="8">
    <location>
        <begin position="181"/>
        <end position="341"/>
    </location>
</feature>
<evidence type="ECO:0000313" key="9">
    <source>
        <dbReference type="EMBL" id="CAL1285360.1"/>
    </source>
</evidence>
<name>A0AAV2APS0_9ARAC</name>
<evidence type="ECO:0000256" key="2">
    <source>
        <dbReference type="ARBA" id="ARBA00004123"/>
    </source>
</evidence>
<sequence length="420" mass="47917">MYEISELDSDEEVAFAAATFVLLSGELLKKPVKRNRRFWMSSLNKSRKKSNANDMLTNLRKEPSGNFENFCRMSAIDFEHLLSRIGLLIARQDTNMRESIPMQERLAVALRFFATGDSYSSLSFLFKFSKQTVSRCVDEVCKALIQELKKEIKLPENEDEWLAIAQGFQDQWNFPNCLGAIDGKHVLLQCPNNTITDDINNKGTVSVELLALVDAHYCFTFVDIGCQGQVFNNSSLFPKLKKDELKLPPDGNLPAFDEALPYVFLADPAFALSRHMMIPYPSSIEKECEKRIFNYRLSHARRVVENVFGVLASVFRVFRKPMMLQPEKVSNVTLACVLLHNFMRRSPTSVSSYTPPGTFDTEVDGKFVPGSWRKDESRTTSFMPLKKVARKPSEEGMTTRDSFAEYFNSSGKLPWQDEYC</sequence>
<comment type="subcellular location">
    <subcellularLocation>
        <location evidence="2">Nucleus</location>
    </subcellularLocation>
</comment>
<evidence type="ECO:0000256" key="6">
    <source>
        <dbReference type="ARBA" id="ARBA00022801"/>
    </source>
</evidence>
<accession>A0AAV2APS0</accession>
<dbReference type="PANTHER" id="PTHR22930">
    <property type="match status" value="1"/>
</dbReference>
<dbReference type="GO" id="GO:0004518">
    <property type="term" value="F:nuclease activity"/>
    <property type="evidence" value="ECO:0007669"/>
    <property type="project" value="UniProtKB-KW"/>
</dbReference>
<evidence type="ECO:0000256" key="3">
    <source>
        <dbReference type="ARBA" id="ARBA00006958"/>
    </source>
</evidence>